<gene>
    <name evidence="2" type="ORF">N7449_007765</name>
</gene>
<sequence>MIPLKKGDQFSSPDMPDNPGDIIQPPPTSLYHTLTATCSVALMCLAPSIFTSQDYISDHLWKANIN</sequence>
<dbReference type="Pfam" id="PF08252">
    <property type="entry name" value="Leader_CPA1"/>
    <property type="match status" value="1"/>
</dbReference>
<proteinExistence type="predicted"/>
<evidence type="ECO:0000256" key="1">
    <source>
        <dbReference type="SAM" id="MobiDB-lite"/>
    </source>
</evidence>
<reference evidence="2" key="1">
    <citation type="submission" date="2022-11" db="EMBL/GenBank/DDBJ databases">
        <authorList>
            <person name="Petersen C."/>
        </authorList>
    </citation>
    <scope>NUCLEOTIDE SEQUENCE</scope>
    <source>
        <strain evidence="2">IBT 20477</strain>
    </source>
</reference>
<dbReference type="OrthoDB" id="10351333at2759"/>
<dbReference type="EMBL" id="JAPQKQ010000005">
    <property type="protein sequence ID" value="KAJ5197286.1"/>
    <property type="molecule type" value="Genomic_DNA"/>
</dbReference>
<evidence type="ECO:0000313" key="3">
    <source>
        <dbReference type="Proteomes" id="UP001150942"/>
    </source>
</evidence>
<feature type="region of interest" description="Disordered" evidence="1">
    <location>
        <begin position="1"/>
        <end position="26"/>
    </location>
</feature>
<protein>
    <submittedName>
        <fullName evidence="2">Uncharacterized protein</fullName>
    </submittedName>
</protein>
<accession>A0A9W9JJM5</accession>
<dbReference type="AlphaFoldDB" id="A0A9W9JJM5"/>
<comment type="caution">
    <text evidence="2">The sequence shown here is derived from an EMBL/GenBank/DDBJ whole genome shotgun (WGS) entry which is preliminary data.</text>
</comment>
<evidence type="ECO:0000313" key="2">
    <source>
        <dbReference type="EMBL" id="KAJ5197286.1"/>
    </source>
</evidence>
<name>A0A9W9JJM5_9EURO</name>
<dbReference type="InterPro" id="IPR013203">
    <property type="entry name" value="Leader_Arg2_CPA1"/>
</dbReference>
<reference evidence="2" key="2">
    <citation type="journal article" date="2023" name="IMA Fungus">
        <title>Comparative genomic study of the Penicillium genus elucidates a diverse pangenome and 15 lateral gene transfer events.</title>
        <authorList>
            <person name="Petersen C."/>
            <person name="Sorensen T."/>
            <person name="Nielsen M.R."/>
            <person name="Sondergaard T.E."/>
            <person name="Sorensen J.L."/>
            <person name="Fitzpatrick D.A."/>
            <person name="Frisvad J.C."/>
            <person name="Nielsen K.L."/>
        </authorList>
    </citation>
    <scope>NUCLEOTIDE SEQUENCE</scope>
    <source>
        <strain evidence="2">IBT 20477</strain>
    </source>
</reference>
<dbReference type="Proteomes" id="UP001150942">
    <property type="component" value="Unassembled WGS sequence"/>
</dbReference>
<keyword evidence="3" id="KW-1185">Reference proteome</keyword>
<organism evidence="2 3">
    <name type="scientific">Penicillium cf. viridicatum</name>
    <dbReference type="NCBI Taxonomy" id="2972119"/>
    <lineage>
        <taxon>Eukaryota</taxon>
        <taxon>Fungi</taxon>
        <taxon>Dikarya</taxon>
        <taxon>Ascomycota</taxon>
        <taxon>Pezizomycotina</taxon>
        <taxon>Eurotiomycetes</taxon>
        <taxon>Eurotiomycetidae</taxon>
        <taxon>Eurotiales</taxon>
        <taxon>Aspergillaceae</taxon>
        <taxon>Penicillium</taxon>
    </lineage>
</organism>